<keyword evidence="4" id="KW-1003">Cell membrane</keyword>
<evidence type="ECO:0000256" key="1">
    <source>
        <dbReference type="ARBA" id="ARBA00004202"/>
    </source>
</evidence>
<dbReference type="InterPro" id="IPR003439">
    <property type="entry name" value="ABC_transporter-like_ATP-bd"/>
</dbReference>
<dbReference type="GO" id="GO:0005524">
    <property type="term" value="F:ATP binding"/>
    <property type="evidence" value="ECO:0007669"/>
    <property type="project" value="UniProtKB-KW"/>
</dbReference>
<name>A0ABU5KPY7_9BACL</name>
<dbReference type="PANTHER" id="PTHR43297">
    <property type="entry name" value="OLIGOPEPTIDE TRANSPORT ATP-BINDING PROTEIN APPD"/>
    <property type="match status" value="1"/>
</dbReference>
<accession>A0ABU5KPY7</accession>
<evidence type="ECO:0000259" key="8">
    <source>
        <dbReference type="PROSITE" id="PS50893"/>
    </source>
</evidence>
<dbReference type="InterPro" id="IPR013563">
    <property type="entry name" value="Oligopep_ABC_C"/>
</dbReference>
<dbReference type="InterPro" id="IPR017871">
    <property type="entry name" value="ABC_transporter-like_CS"/>
</dbReference>
<dbReference type="SMART" id="SM00382">
    <property type="entry name" value="AAA"/>
    <property type="match status" value="1"/>
</dbReference>
<evidence type="ECO:0000256" key="6">
    <source>
        <dbReference type="ARBA" id="ARBA00022840"/>
    </source>
</evidence>
<proteinExistence type="inferred from homology"/>
<evidence type="ECO:0000313" key="9">
    <source>
        <dbReference type="EMBL" id="MDZ5712770.1"/>
    </source>
</evidence>
<organism evidence="9 10">
    <name type="scientific">Jeotgalibacillus haloalkalitolerans</name>
    <dbReference type="NCBI Taxonomy" id="3104292"/>
    <lineage>
        <taxon>Bacteria</taxon>
        <taxon>Bacillati</taxon>
        <taxon>Bacillota</taxon>
        <taxon>Bacilli</taxon>
        <taxon>Bacillales</taxon>
        <taxon>Caryophanaceae</taxon>
        <taxon>Jeotgalibacillus</taxon>
    </lineage>
</organism>
<evidence type="ECO:0000256" key="2">
    <source>
        <dbReference type="ARBA" id="ARBA00005417"/>
    </source>
</evidence>
<keyword evidence="6 9" id="KW-0067">ATP-binding</keyword>
<protein>
    <submittedName>
        <fullName evidence="9">ABC transporter ATP-binding protein</fullName>
    </submittedName>
</protein>
<keyword evidence="3" id="KW-0813">Transport</keyword>
<evidence type="ECO:0000256" key="7">
    <source>
        <dbReference type="ARBA" id="ARBA00023136"/>
    </source>
</evidence>
<dbReference type="NCBIfam" id="TIGR01727">
    <property type="entry name" value="oligo_HPY"/>
    <property type="match status" value="1"/>
</dbReference>
<dbReference type="EMBL" id="JAXQNN010000003">
    <property type="protein sequence ID" value="MDZ5712770.1"/>
    <property type="molecule type" value="Genomic_DNA"/>
</dbReference>
<evidence type="ECO:0000256" key="4">
    <source>
        <dbReference type="ARBA" id="ARBA00022475"/>
    </source>
</evidence>
<gene>
    <name evidence="9" type="ORF">UFB30_11075</name>
</gene>
<dbReference type="Pfam" id="PF08352">
    <property type="entry name" value="oligo_HPY"/>
    <property type="match status" value="1"/>
</dbReference>
<dbReference type="RefSeq" id="WP_322421749.1">
    <property type="nucleotide sequence ID" value="NZ_JAXQNN010000003.1"/>
</dbReference>
<dbReference type="InterPro" id="IPR050388">
    <property type="entry name" value="ABC_Ni/Peptide_Import"/>
</dbReference>
<evidence type="ECO:0000256" key="5">
    <source>
        <dbReference type="ARBA" id="ARBA00022741"/>
    </source>
</evidence>
<dbReference type="InterPro" id="IPR003593">
    <property type="entry name" value="AAA+_ATPase"/>
</dbReference>
<keyword evidence="7" id="KW-0472">Membrane</keyword>
<dbReference type="Proteomes" id="UP001292084">
    <property type="component" value="Unassembled WGS sequence"/>
</dbReference>
<comment type="subcellular location">
    <subcellularLocation>
        <location evidence="1">Cell membrane</location>
        <topology evidence="1">Peripheral membrane protein</topology>
    </subcellularLocation>
</comment>
<sequence>MLKVENLHVHLNTPAGVVKAVDGITFNIQPGETVGIVGESGSGKSVLAHSLIRLNPEPPAVYPDGEIYFEDRSVLHMNKKELQTFRGKEIAMIFQDPMSSLNPVIRIGRQLTEAILAHRKISKSEAKKKAIELLNDVGIPDPAVRMRSYPHQFSGGMRQRVLIAMALASEPKLLIADEPTTALDVTIQAQVLDLLKSIQQKYGTAIMIITHDMGVVARLADRIMVMYAGKIVESGKAEDIFYHTSMPYTWSLLRSMPVLGSTRHRLISIEGQPPDLINPPKGCAFQPRCPFAMEDCAHSQPALEPRSEAHHLAACLLSESAFEEKKNQMKGVLSS</sequence>
<feature type="domain" description="ABC transporter" evidence="8">
    <location>
        <begin position="2"/>
        <end position="253"/>
    </location>
</feature>
<dbReference type="CDD" id="cd03257">
    <property type="entry name" value="ABC_NikE_OppD_transporters"/>
    <property type="match status" value="1"/>
</dbReference>
<dbReference type="InterPro" id="IPR027417">
    <property type="entry name" value="P-loop_NTPase"/>
</dbReference>
<dbReference type="PROSITE" id="PS50893">
    <property type="entry name" value="ABC_TRANSPORTER_2"/>
    <property type="match status" value="1"/>
</dbReference>
<dbReference type="PANTHER" id="PTHR43297:SF2">
    <property type="entry name" value="DIPEPTIDE TRANSPORT ATP-BINDING PROTEIN DPPD"/>
    <property type="match status" value="1"/>
</dbReference>
<comment type="similarity">
    <text evidence="2">Belongs to the ABC transporter superfamily.</text>
</comment>
<keyword evidence="5" id="KW-0547">Nucleotide-binding</keyword>
<reference evidence="9 10" key="1">
    <citation type="submission" date="2023-12" db="EMBL/GenBank/DDBJ databases">
        <title>Jeotgalibacillus haloalkaliphilus sp. nov., a novel salt-tolerant bacteria, isolated from the estuary of the Fenhe River into the Yellow River.</title>
        <authorList>
            <person name="Li Y."/>
        </authorList>
    </citation>
    <scope>NUCLEOTIDE SEQUENCE [LARGE SCALE GENOMIC DNA]</scope>
    <source>
        <strain evidence="9 10">HH7-29</strain>
    </source>
</reference>
<dbReference type="PROSITE" id="PS00211">
    <property type="entry name" value="ABC_TRANSPORTER_1"/>
    <property type="match status" value="1"/>
</dbReference>
<dbReference type="Gene3D" id="3.40.50.300">
    <property type="entry name" value="P-loop containing nucleotide triphosphate hydrolases"/>
    <property type="match status" value="1"/>
</dbReference>
<evidence type="ECO:0000313" key="10">
    <source>
        <dbReference type="Proteomes" id="UP001292084"/>
    </source>
</evidence>
<keyword evidence="10" id="KW-1185">Reference proteome</keyword>
<dbReference type="Pfam" id="PF00005">
    <property type="entry name" value="ABC_tran"/>
    <property type="match status" value="1"/>
</dbReference>
<dbReference type="SUPFAM" id="SSF52540">
    <property type="entry name" value="P-loop containing nucleoside triphosphate hydrolases"/>
    <property type="match status" value="1"/>
</dbReference>
<comment type="caution">
    <text evidence="9">The sequence shown here is derived from an EMBL/GenBank/DDBJ whole genome shotgun (WGS) entry which is preliminary data.</text>
</comment>
<evidence type="ECO:0000256" key="3">
    <source>
        <dbReference type="ARBA" id="ARBA00022448"/>
    </source>
</evidence>